<evidence type="ECO:0000256" key="8">
    <source>
        <dbReference type="ARBA" id="ARBA00023136"/>
    </source>
</evidence>
<evidence type="ECO:0000256" key="9">
    <source>
        <dbReference type="SAM" id="Phobius"/>
    </source>
</evidence>
<comment type="subcellular location">
    <subcellularLocation>
        <location evidence="2">Cell junction</location>
        <location evidence="2">Tight junction</location>
    </subcellularLocation>
    <subcellularLocation>
        <location evidence="1">Membrane</location>
        <topology evidence="1">Multi-pass membrane protein</topology>
    </subcellularLocation>
</comment>
<evidence type="ECO:0000313" key="11">
    <source>
        <dbReference type="Proteomes" id="UP000694620"/>
    </source>
</evidence>
<reference evidence="10" key="2">
    <citation type="submission" date="2025-08" db="UniProtKB">
        <authorList>
            <consortium name="Ensembl"/>
        </authorList>
    </citation>
    <scope>IDENTIFICATION</scope>
</reference>
<keyword evidence="11" id="KW-1185">Reference proteome</keyword>
<dbReference type="Gene3D" id="1.20.140.150">
    <property type="match status" value="1"/>
</dbReference>
<feature type="transmembrane region" description="Helical" evidence="9">
    <location>
        <begin position="193"/>
        <end position="215"/>
    </location>
</feature>
<dbReference type="Proteomes" id="UP000694620">
    <property type="component" value="Chromosome 13"/>
</dbReference>
<keyword evidence="6" id="KW-0965">Cell junction</keyword>
<dbReference type="PRINTS" id="PR01872">
    <property type="entry name" value="CLAUDIN12"/>
</dbReference>
<evidence type="ECO:0000256" key="5">
    <source>
        <dbReference type="ARBA" id="ARBA00022692"/>
    </source>
</evidence>
<dbReference type="PROSITE" id="PS01346">
    <property type="entry name" value="CLAUDIN"/>
    <property type="match status" value="1"/>
</dbReference>
<keyword evidence="8 9" id="KW-0472">Membrane</keyword>
<keyword evidence="5 9" id="KW-0812">Transmembrane</keyword>
<evidence type="ECO:0000313" key="10">
    <source>
        <dbReference type="Ensembl" id="ENSECRP00000022180.1"/>
    </source>
</evidence>
<accession>A0A8C4SSV6</accession>
<feature type="transmembrane region" description="Helical" evidence="9">
    <location>
        <begin position="28"/>
        <end position="47"/>
    </location>
</feature>
<evidence type="ECO:0000256" key="6">
    <source>
        <dbReference type="ARBA" id="ARBA00022949"/>
    </source>
</evidence>
<proteinExistence type="inferred from homology"/>
<organism evidence="10 11">
    <name type="scientific">Erpetoichthys calabaricus</name>
    <name type="common">Rope fish</name>
    <name type="synonym">Calamoichthys calabaricus</name>
    <dbReference type="NCBI Taxonomy" id="27687"/>
    <lineage>
        <taxon>Eukaryota</taxon>
        <taxon>Metazoa</taxon>
        <taxon>Chordata</taxon>
        <taxon>Craniata</taxon>
        <taxon>Vertebrata</taxon>
        <taxon>Euteleostomi</taxon>
        <taxon>Actinopterygii</taxon>
        <taxon>Polypteriformes</taxon>
        <taxon>Polypteridae</taxon>
        <taxon>Erpetoichthys</taxon>
    </lineage>
</organism>
<evidence type="ECO:0000256" key="7">
    <source>
        <dbReference type="ARBA" id="ARBA00022989"/>
    </source>
</evidence>
<dbReference type="GO" id="GO:0005923">
    <property type="term" value="C:bicellular tight junction"/>
    <property type="evidence" value="ECO:0007669"/>
    <property type="project" value="UniProtKB-SubCell"/>
</dbReference>
<dbReference type="PANTHER" id="PTHR16703">
    <property type="entry name" value="CLAUDIN-12"/>
    <property type="match status" value="1"/>
</dbReference>
<dbReference type="Ensembl" id="ENSECRT00000022651.1">
    <property type="protein sequence ID" value="ENSECRP00000022180.1"/>
    <property type="gene ID" value="ENSECRG00000015010.1"/>
</dbReference>
<comment type="similarity">
    <text evidence="3">Belongs to the claudin family.</text>
</comment>
<dbReference type="InterPro" id="IPR013287">
    <property type="entry name" value="Claudin12"/>
</dbReference>
<dbReference type="GeneTree" id="ENSGT00400000022250"/>
<name>A0A8C4SSV6_ERPCA</name>
<keyword evidence="4" id="KW-0796">Tight junction</keyword>
<feature type="transmembrane region" description="Helical" evidence="9">
    <location>
        <begin position="105"/>
        <end position="130"/>
    </location>
</feature>
<evidence type="ECO:0000256" key="4">
    <source>
        <dbReference type="ARBA" id="ARBA00022427"/>
    </source>
</evidence>
<dbReference type="InterPro" id="IPR017974">
    <property type="entry name" value="Claudin_CS"/>
</dbReference>
<reference evidence="10" key="3">
    <citation type="submission" date="2025-09" db="UniProtKB">
        <authorList>
            <consortium name="Ensembl"/>
        </authorList>
    </citation>
    <scope>IDENTIFICATION</scope>
</reference>
<keyword evidence="7 9" id="KW-1133">Transmembrane helix</keyword>
<evidence type="ECO:0000256" key="2">
    <source>
        <dbReference type="ARBA" id="ARBA00004435"/>
    </source>
</evidence>
<evidence type="ECO:0000256" key="3">
    <source>
        <dbReference type="ARBA" id="ARBA00008295"/>
    </source>
</evidence>
<dbReference type="GO" id="GO:0005886">
    <property type="term" value="C:plasma membrane"/>
    <property type="evidence" value="ECO:0007669"/>
    <property type="project" value="TreeGrafter"/>
</dbReference>
<dbReference type="PANTHER" id="PTHR16703:SF3">
    <property type="entry name" value="CLAUDIN-12"/>
    <property type="match status" value="1"/>
</dbReference>
<feature type="transmembrane region" description="Helical" evidence="9">
    <location>
        <begin position="151"/>
        <end position="173"/>
    </location>
</feature>
<sequence length="267" mass="29357">MTFKIFQTHYQRIQVTIMGCRNIHAATVFAYIFGMASVAGLITATIAPNWRLMRLVSFNKNAKNVSVSIGLWIKCFRIEGNSECALYETDWYSNVDQLDLRVLQFALPFSIFFASLAALLCLIGICNTAFGQEVPNINLAKCLVNSAGCQLVAALLFFLSGALSLTPSVWVIFQTNDMNKKYASIYATSTATYLAIAGAGGLLFTSCLLLLWYCACKALPSPFWQPLPSQPASVHSYPSHSYASPPYSSRSRLSTIEIDIPVVTQIS</sequence>
<dbReference type="AlphaFoldDB" id="A0A8C4SSV6"/>
<evidence type="ECO:0000256" key="1">
    <source>
        <dbReference type="ARBA" id="ARBA00004141"/>
    </source>
</evidence>
<protein>
    <submittedName>
        <fullName evidence="10">Claudin 12</fullName>
    </submittedName>
</protein>
<gene>
    <name evidence="10" type="primary">CLDN12</name>
    <name evidence="10" type="synonym">cldn12</name>
</gene>
<reference evidence="10" key="1">
    <citation type="submission" date="2021-06" db="EMBL/GenBank/DDBJ databases">
        <authorList>
            <consortium name="Wellcome Sanger Institute Data Sharing"/>
        </authorList>
    </citation>
    <scope>NUCLEOTIDE SEQUENCE [LARGE SCALE GENOMIC DNA]</scope>
</reference>